<dbReference type="GO" id="GO:0005524">
    <property type="term" value="F:ATP binding"/>
    <property type="evidence" value="ECO:0007669"/>
    <property type="project" value="UniProtKB-UniRule"/>
</dbReference>
<evidence type="ECO:0000256" key="10">
    <source>
        <dbReference type="ARBA" id="ARBA00022827"/>
    </source>
</evidence>
<dbReference type="PANTHER" id="PTHR22749">
    <property type="entry name" value="RIBOFLAVIN KINASE/FMN ADENYLYLTRANSFERASE"/>
    <property type="match status" value="1"/>
</dbReference>
<dbReference type="CDD" id="cd02064">
    <property type="entry name" value="FAD_synthetase_N"/>
    <property type="match status" value="1"/>
</dbReference>
<protein>
    <recommendedName>
        <fullName evidence="15">Riboflavin biosynthesis protein</fullName>
    </recommendedName>
    <domain>
        <recommendedName>
            <fullName evidence="15">Riboflavin kinase</fullName>
            <ecNumber evidence="15">2.7.1.26</ecNumber>
        </recommendedName>
        <alternativeName>
            <fullName evidence="15">Flavokinase</fullName>
        </alternativeName>
    </domain>
    <domain>
        <recommendedName>
            <fullName evidence="15">FMN adenylyltransferase</fullName>
            <ecNumber evidence="15">2.7.7.2</ecNumber>
        </recommendedName>
        <alternativeName>
            <fullName evidence="15">FAD pyrophosphorylase</fullName>
        </alternativeName>
        <alternativeName>
            <fullName evidence="15">FAD synthase</fullName>
        </alternativeName>
    </domain>
</protein>
<dbReference type="InterPro" id="IPR015865">
    <property type="entry name" value="Riboflavin_kinase_bac/euk"/>
</dbReference>
<keyword evidence="5 15" id="KW-0288">FMN</keyword>
<comment type="function">
    <text evidence="1">Catalyzes the phosphorylation of riboflavin to FMN followed by the adenylation of FMN to FAD.</text>
</comment>
<dbReference type="UniPathway" id="UPA00277">
    <property type="reaction ID" value="UER00407"/>
</dbReference>
<comment type="catalytic activity">
    <reaction evidence="14 15">
        <text>FMN + ATP + H(+) = FAD + diphosphate</text>
        <dbReference type="Rhea" id="RHEA:17237"/>
        <dbReference type="ChEBI" id="CHEBI:15378"/>
        <dbReference type="ChEBI" id="CHEBI:30616"/>
        <dbReference type="ChEBI" id="CHEBI:33019"/>
        <dbReference type="ChEBI" id="CHEBI:57692"/>
        <dbReference type="ChEBI" id="CHEBI:58210"/>
        <dbReference type="EC" id="2.7.7.2"/>
    </reaction>
</comment>
<dbReference type="InterPro" id="IPR015864">
    <property type="entry name" value="FAD_synthase"/>
</dbReference>
<evidence type="ECO:0000313" key="17">
    <source>
        <dbReference type="EMBL" id="RMB02657.1"/>
    </source>
</evidence>
<dbReference type="InterPro" id="IPR023468">
    <property type="entry name" value="Riboflavin_kinase"/>
</dbReference>
<dbReference type="GO" id="GO:0008531">
    <property type="term" value="F:riboflavin kinase activity"/>
    <property type="evidence" value="ECO:0007669"/>
    <property type="project" value="UniProtKB-UniRule"/>
</dbReference>
<dbReference type="InterPro" id="IPR014729">
    <property type="entry name" value="Rossmann-like_a/b/a_fold"/>
</dbReference>
<sequence>MRIFRHISELTAAPGGTVAALGNFDGFHRGHQVVIGETGRIARDMGVPLTVVVTEPHPVRFFKPDLPPFRLTPFRERASLLETFGVDQLVVLPFDAELAGMAAQDFVLDVLVDGLNVLHVCVGYDYRFGKGRGGGVDVLGWMGEMEGFGLSVIDPVRIAVAPYERESYSSSLVRRALQNGQARIAADLLGHWWGLSGRVIRGDRRGRTIGFPTANIALGDTVIPRFGVYAVRVVMEDDGGRVCDGVANLGMRPTFDKVDPLLEVHLFDFQGDLYETHLRVEFVDFLRSERKFDGLEALKTQIAADCTAARDRLAAPVNAREQLRRPRLDAYLEGGSKPF</sequence>
<keyword evidence="6 15" id="KW-0808">Transferase</keyword>
<dbReference type="AlphaFoldDB" id="A0A3M0C1Y4"/>
<dbReference type="GO" id="GO:0009398">
    <property type="term" value="P:FMN biosynthetic process"/>
    <property type="evidence" value="ECO:0007669"/>
    <property type="project" value="UniProtKB-UniRule"/>
</dbReference>
<dbReference type="GO" id="GO:0009231">
    <property type="term" value="P:riboflavin biosynthetic process"/>
    <property type="evidence" value="ECO:0007669"/>
    <property type="project" value="InterPro"/>
</dbReference>
<keyword evidence="18" id="KW-1185">Reference proteome</keyword>
<proteinExistence type="inferred from homology"/>
<evidence type="ECO:0000256" key="12">
    <source>
        <dbReference type="ARBA" id="ARBA00023268"/>
    </source>
</evidence>
<evidence type="ECO:0000256" key="15">
    <source>
        <dbReference type="PIRNR" id="PIRNR004491"/>
    </source>
</evidence>
<dbReference type="EMBL" id="REFR01000014">
    <property type="protein sequence ID" value="RMB02657.1"/>
    <property type="molecule type" value="Genomic_DNA"/>
</dbReference>
<evidence type="ECO:0000256" key="1">
    <source>
        <dbReference type="ARBA" id="ARBA00002121"/>
    </source>
</evidence>
<evidence type="ECO:0000313" key="18">
    <source>
        <dbReference type="Proteomes" id="UP000271227"/>
    </source>
</evidence>
<keyword evidence="8 15" id="KW-0547">Nucleotide-binding</keyword>
<reference evidence="17 18" key="1">
    <citation type="submission" date="2018-10" db="EMBL/GenBank/DDBJ databases">
        <title>Genomic Encyclopedia of Archaeal and Bacterial Type Strains, Phase II (KMG-II): from individual species to whole genera.</title>
        <authorList>
            <person name="Goeker M."/>
        </authorList>
    </citation>
    <scope>NUCLEOTIDE SEQUENCE [LARGE SCALE GENOMIC DNA]</scope>
    <source>
        <strain evidence="17 18">DSM 25217</strain>
    </source>
</reference>
<organism evidence="17 18">
    <name type="scientific">Eilatimonas milleporae</name>
    <dbReference type="NCBI Taxonomy" id="911205"/>
    <lineage>
        <taxon>Bacteria</taxon>
        <taxon>Pseudomonadati</taxon>
        <taxon>Pseudomonadota</taxon>
        <taxon>Alphaproteobacteria</taxon>
        <taxon>Kordiimonadales</taxon>
        <taxon>Kordiimonadaceae</taxon>
        <taxon>Eilatimonas</taxon>
    </lineage>
</organism>
<dbReference type="GO" id="GO:0006747">
    <property type="term" value="P:FAD biosynthetic process"/>
    <property type="evidence" value="ECO:0007669"/>
    <property type="project" value="UniProtKB-UniRule"/>
</dbReference>
<dbReference type="InterPro" id="IPR023465">
    <property type="entry name" value="Riboflavin_kinase_dom_sf"/>
</dbReference>
<evidence type="ECO:0000256" key="9">
    <source>
        <dbReference type="ARBA" id="ARBA00022777"/>
    </source>
</evidence>
<dbReference type="SMART" id="SM00904">
    <property type="entry name" value="Flavokinase"/>
    <property type="match status" value="1"/>
</dbReference>
<dbReference type="NCBIfam" id="TIGR00083">
    <property type="entry name" value="ribF"/>
    <property type="match status" value="1"/>
</dbReference>
<evidence type="ECO:0000256" key="11">
    <source>
        <dbReference type="ARBA" id="ARBA00022840"/>
    </source>
</evidence>
<dbReference type="FunFam" id="2.40.30.30:FF:000003">
    <property type="entry name" value="Riboflavin biosynthesis protein"/>
    <property type="match status" value="1"/>
</dbReference>
<dbReference type="UniPathway" id="UPA00276">
    <property type="reaction ID" value="UER00406"/>
</dbReference>
<evidence type="ECO:0000256" key="7">
    <source>
        <dbReference type="ARBA" id="ARBA00022695"/>
    </source>
</evidence>
<keyword evidence="9 15" id="KW-0418">Kinase</keyword>
<dbReference type="InterPro" id="IPR002606">
    <property type="entry name" value="Riboflavin_kinase_bac"/>
</dbReference>
<comment type="similarity">
    <text evidence="15">Belongs to the ribF family.</text>
</comment>
<evidence type="ECO:0000256" key="8">
    <source>
        <dbReference type="ARBA" id="ARBA00022741"/>
    </source>
</evidence>
<dbReference type="SUPFAM" id="SSF52374">
    <property type="entry name" value="Nucleotidylyl transferase"/>
    <property type="match status" value="1"/>
</dbReference>
<evidence type="ECO:0000256" key="5">
    <source>
        <dbReference type="ARBA" id="ARBA00022643"/>
    </source>
</evidence>
<dbReference type="OrthoDB" id="9803667at2"/>
<dbReference type="PANTHER" id="PTHR22749:SF6">
    <property type="entry name" value="RIBOFLAVIN KINASE"/>
    <property type="match status" value="1"/>
</dbReference>
<comment type="pathway">
    <text evidence="2 15">Cofactor biosynthesis; FAD biosynthesis; FAD from FMN: step 1/1.</text>
</comment>
<evidence type="ECO:0000256" key="14">
    <source>
        <dbReference type="ARBA" id="ARBA00049494"/>
    </source>
</evidence>
<evidence type="ECO:0000256" key="13">
    <source>
        <dbReference type="ARBA" id="ARBA00047880"/>
    </source>
</evidence>
<evidence type="ECO:0000256" key="4">
    <source>
        <dbReference type="ARBA" id="ARBA00022630"/>
    </source>
</evidence>
<feature type="domain" description="Riboflavin kinase" evidence="16">
    <location>
        <begin position="188"/>
        <end position="314"/>
    </location>
</feature>
<keyword evidence="12" id="KW-0511">Multifunctional enzyme</keyword>
<dbReference type="FunFam" id="3.40.50.620:FF:000021">
    <property type="entry name" value="Riboflavin biosynthesis protein"/>
    <property type="match status" value="1"/>
</dbReference>
<dbReference type="Pfam" id="PF06574">
    <property type="entry name" value="FAD_syn"/>
    <property type="match status" value="1"/>
</dbReference>
<evidence type="ECO:0000256" key="2">
    <source>
        <dbReference type="ARBA" id="ARBA00004726"/>
    </source>
</evidence>
<gene>
    <name evidence="17" type="ORF">BXY39_3007</name>
</gene>
<dbReference type="PIRSF" id="PIRSF004491">
    <property type="entry name" value="FAD_Synth"/>
    <property type="match status" value="1"/>
</dbReference>
<dbReference type="SUPFAM" id="SSF82114">
    <property type="entry name" value="Riboflavin kinase-like"/>
    <property type="match status" value="1"/>
</dbReference>
<comment type="pathway">
    <text evidence="3 15">Cofactor biosynthesis; FMN biosynthesis; FMN from riboflavin (ATP route): step 1/1.</text>
</comment>
<keyword evidence="7 15" id="KW-0548">Nucleotidyltransferase</keyword>
<keyword evidence="10 15" id="KW-0274">FAD</keyword>
<dbReference type="RefSeq" id="WP_121939674.1">
    <property type="nucleotide sequence ID" value="NZ_REFR01000014.1"/>
</dbReference>
<dbReference type="Gene3D" id="2.40.30.30">
    <property type="entry name" value="Riboflavin kinase-like"/>
    <property type="match status" value="1"/>
</dbReference>
<dbReference type="NCBIfam" id="NF004160">
    <property type="entry name" value="PRK05627.1-3"/>
    <property type="match status" value="1"/>
</dbReference>
<comment type="catalytic activity">
    <reaction evidence="13 15">
        <text>riboflavin + ATP = FMN + ADP + H(+)</text>
        <dbReference type="Rhea" id="RHEA:14357"/>
        <dbReference type="ChEBI" id="CHEBI:15378"/>
        <dbReference type="ChEBI" id="CHEBI:30616"/>
        <dbReference type="ChEBI" id="CHEBI:57986"/>
        <dbReference type="ChEBI" id="CHEBI:58210"/>
        <dbReference type="ChEBI" id="CHEBI:456216"/>
        <dbReference type="EC" id="2.7.1.26"/>
    </reaction>
</comment>
<comment type="caution">
    <text evidence="17">The sequence shown here is derived from an EMBL/GenBank/DDBJ whole genome shotgun (WGS) entry which is preliminary data.</text>
</comment>
<name>A0A3M0C1Y4_9PROT</name>
<keyword evidence="11 15" id="KW-0067">ATP-binding</keyword>
<dbReference type="GO" id="GO:0003919">
    <property type="term" value="F:FMN adenylyltransferase activity"/>
    <property type="evidence" value="ECO:0007669"/>
    <property type="project" value="UniProtKB-UniRule"/>
</dbReference>
<dbReference type="EC" id="2.7.1.26" evidence="15"/>
<dbReference type="Proteomes" id="UP000271227">
    <property type="component" value="Unassembled WGS sequence"/>
</dbReference>
<dbReference type="FunCoup" id="A0A3M0C1Y4">
    <property type="interactions" value="418"/>
</dbReference>
<keyword evidence="4 15" id="KW-0285">Flavoprotein</keyword>
<dbReference type="Gene3D" id="3.40.50.620">
    <property type="entry name" value="HUPs"/>
    <property type="match status" value="1"/>
</dbReference>
<evidence type="ECO:0000256" key="6">
    <source>
        <dbReference type="ARBA" id="ARBA00022679"/>
    </source>
</evidence>
<evidence type="ECO:0000256" key="3">
    <source>
        <dbReference type="ARBA" id="ARBA00005201"/>
    </source>
</evidence>
<accession>A0A3M0C1Y4</accession>
<dbReference type="InParanoid" id="A0A3M0C1Y4"/>
<dbReference type="Pfam" id="PF01687">
    <property type="entry name" value="Flavokinase"/>
    <property type="match status" value="1"/>
</dbReference>
<dbReference type="EC" id="2.7.7.2" evidence="15"/>
<evidence type="ECO:0000259" key="16">
    <source>
        <dbReference type="SMART" id="SM00904"/>
    </source>
</evidence>